<dbReference type="AlphaFoldDB" id="A0A5J9TBA4"/>
<accession>A0A5J9TBA4</accession>
<keyword evidence="2" id="KW-1185">Reference proteome</keyword>
<dbReference type="Proteomes" id="UP000324897">
    <property type="component" value="Chromosome 3"/>
</dbReference>
<protein>
    <submittedName>
        <fullName evidence="1">Uncharacterized protein</fullName>
    </submittedName>
</protein>
<sequence>MIPTSSSSPATNSVPWNLPSPCPGFVAAKSHPLPCCEHRCGPAGEQSWALPLRSCLQRCCCRRRGC</sequence>
<gene>
    <name evidence="1" type="ORF">EJB05_41902</name>
</gene>
<comment type="caution">
    <text evidence="1">The sequence shown here is derived from an EMBL/GenBank/DDBJ whole genome shotgun (WGS) entry which is preliminary data.</text>
</comment>
<name>A0A5J9TBA4_9POAL</name>
<dbReference type="Gramene" id="TVU08497">
    <property type="protein sequence ID" value="TVU08497"/>
    <property type="gene ID" value="EJB05_41902"/>
</dbReference>
<organism evidence="1 2">
    <name type="scientific">Eragrostis curvula</name>
    <name type="common">weeping love grass</name>
    <dbReference type="NCBI Taxonomy" id="38414"/>
    <lineage>
        <taxon>Eukaryota</taxon>
        <taxon>Viridiplantae</taxon>
        <taxon>Streptophyta</taxon>
        <taxon>Embryophyta</taxon>
        <taxon>Tracheophyta</taxon>
        <taxon>Spermatophyta</taxon>
        <taxon>Magnoliopsida</taxon>
        <taxon>Liliopsida</taxon>
        <taxon>Poales</taxon>
        <taxon>Poaceae</taxon>
        <taxon>PACMAD clade</taxon>
        <taxon>Chloridoideae</taxon>
        <taxon>Eragrostideae</taxon>
        <taxon>Eragrostidinae</taxon>
        <taxon>Eragrostis</taxon>
    </lineage>
</organism>
<reference evidence="1 2" key="1">
    <citation type="journal article" date="2019" name="Sci. Rep.">
        <title>A high-quality genome of Eragrostis curvula grass provides insights into Poaceae evolution and supports new strategies to enhance forage quality.</title>
        <authorList>
            <person name="Carballo J."/>
            <person name="Santos B.A.C.M."/>
            <person name="Zappacosta D."/>
            <person name="Garbus I."/>
            <person name="Selva J.P."/>
            <person name="Gallo C.A."/>
            <person name="Diaz A."/>
            <person name="Albertini E."/>
            <person name="Caccamo M."/>
            <person name="Echenique V."/>
        </authorList>
    </citation>
    <scope>NUCLEOTIDE SEQUENCE [LARGE SCALE GENOMIC DNA]</scope>
    <source>
        <strain evidence="2">cv. Victoria</strain>
        <tissue evidence="1">Leaf</tissue>
    </source>
</reference>
<evidence type="ECO:0000313" key="1">
    <source>
        <dbReference type="EMBL" id="TVU08497.1"/>
    </source>
</evidence>
<proteinExistence type="predicted"/>
<dbReference type="EMBL" id="RWGY01000039">
    <property type="protein sequence ID" value="TVU08497.1"/>
    <property type="molecule type" value="Genomic_DNA"/>
</dbReference>
<evidence type="ECO:0000313" key="2">
    <source>
        <dbReference type="Proteomes" id="UP000324897"/>
    </source>
</evidence>